<keyword evidence="4 8" id="KW-0547">Nucleotide-binding</keyword>
<evidence type="ECO:0000313" key="12">
    <source>
        <dbReference type="Proteomes" id="UP000006671"/>
    </source>
</evidence>
<keyword evidence="6 8" id="KW-0067">ATP-binding</keyword>
<dbReference type="EMBL" id="GG738846">
    <property type="protein sequence ID" value="EFC49852.1"/>
    <property type="molecule type" value="Genomic_DNA"/>
</dbReference>
<dbReference type="InterPro" id="IPR050494">
    <property type="entry name" value="Ser_Thr_dual-spec_kinase"/>
</dbReference>
<dbReference type="PROSITE" id="PS00108">
    <property type="entry name" value="PROTEIN_KINASE_ST"/>
    <property type="match status" value="1"/>
</dbReference>
<dbReference type="InterPro" id="IPR000719">
    <property type="entry name" value="Prot_kinase_dom"/>
</dbReference>
<dbReference type="OrthoDB" id="3967at2759"/>
<keyword evidence="3" id="KW-0808">Transferase</keyword>
<keyword evidence="5" id="KW-0418">Kinase</keyword>
<dbReference type="PANTHER" id="PTHR24058:SF103">
    <property type="entry name" value="SERINE_THREONINE-PROTEIN KINASE PRP4 HOMOLOG"/>
    <property type="match status" value="1"/>
</dbReference>
<dbReference type="OMA" id="PEIIMGH"/>
<dbReference type="VEuPathDB" id="AmoebaDB:NAEGRDRAFT_29745"/>
<dbReference type="FunCoup" id="D2UYX4">
    <property type="interactions" value="104"/>
</dbReference>
<dbReference type="RefSeq" id="XP_002682596.1">
    <property type="nucleotide sequence ID" value="XM_002682550.1"/>
</dbReference>
<dbReference type="InterPro" id="IPR011009">
    <property type="entry name" value="Kinase-like_dom_sf"/>
</dbReference>
<dbReference type="PROSITE" id="PS00107">
    <property type="entry name" value="PROTEIN_KINASE_ATP"/>
    <property type="match status" value="1"/>
</dbReference>
<protein>
    <recommendedName>
        <fullName evidence="1">non-specific serine/threonine protein kinase</fullName>
        <ecNumber evidence="1">2.7.11.1</ecNumber>
    </recommendedName>
</protein>
<keyword evidence="2 9" id="KW-0723">Serine/threonine-protein kinase</keyword>
<gene>
    <name evidence="11" type="ORF">NAEGRDRAFT_29745</name>
</gene>
<evidence type="ECO:0000256" key="4">
    <source>
        <dbReference type="ARBA" id="ARBA00022741"/>
    </source>
</evidence>
<dbReference type="SMART" id="SM00220">
    <property type="entry name" value="S_TKc"/>
    <property type="match status" value="1"/>
</dbReference>
<dbReference type="eggNOG" id="KOG0670">
    <property type="taxonomic scope" value="Eukaryota"/>
</dbReference>
<dbReference type="InterPro" id="IPR017441">
    <property type="entry name" value="Protein_kinase_ATP_BS"/>
</dbReference>
<dbReference type="FunFam" id="1.10.510.10:FF:000078">
    <property type="entry name" value="Serine/threonine-protein kinase PRP4 homolog"/>
    <property type="match status" value="1"/>
</dbReference>
<name>D2UYX4_NAEGR</name>
<comment type="similarity">
    <text evidence="7">Belongs to the protein kinase superfamily. CMGC Ser/Thr protein kinase family.</text>
</comment>
<feature type="binding site" evidence="8">
    <location>
        <position position="83"/>
    </location>
    <ligand>
        <name>ATP</name>
        <dbReference type="ChEBI" id="CHEBI:30616"/>
    </ligand>
</feature>
<evidence type="ECO:0000256" key="3">
    <source>
        <dbReference type="ARBA" id="ARBA00022679"/>
    </source>
</evidence>
<dbReference type="Gene3D" id="3.30.200.20">
    <property type="entry name" value="Phosphorylase Kinase, domain 1"/>
    <property type="match status" value="1"/>
</dbReference>
<organism evidence="12">
    <name type="scientific">Naegleria gruberi</name>
    <name type="common">Amoeba</name>
    <dbReference type="NCBI Taxonomy" id="5762"/>
    <lineage>
        <taxon>Eukaryota</taxon>
        <taxon>Discoba</taxon>
        <taxon>Heterolobosea</taxon>
        <taxon>Tetramitia</taxon>
        <taxon>Eutetramitia</taxon>
        <taxon>Vahlkampfiidae</taxon>
        <taxon>Naegleria</taxon>
    </lineage>
</organism>
<proteinExistence type="inferred from homology"/>
<dbReference type="Gene3D" id="1.10.510.10">
    <property type="entry name" value="Transferase(Phosphotransferase) domain 1"/>
    <property type="match status" value="1"/>
</dbReference>
<dbReference type="PANTHER" id="PTHR24058">
    <property type="entry name" value="DUAL SPECIFICITY PROTEIN KINASE"/>
    <property type="match status" value="1"/>
</dbReference>
<evidence type="ECO:0000256" key="8">
    <source>
        <dbReference type="PROSITE-ProRule" id="PRU10141"/>
    </source>
</evidence>
<dbReference type="GO" id="GO:0005524">
    <property type="term" value="F:ATP binding"/>
    <property type="evidence" value="ECO:0007669"/>
    <property type="project" value="UniProtKB-UniRule"/>
</dbReference>
<evidence type="ECO:0000313" key="11">
    <source>
        <dbReference type="EMBL" id="EFC49852.1"/>
    </source>
</evidence>
<dbReference type="SUPFAM" id="SSF56112">
    <property type="entry name" value="Protein kinase-like (PK-like)"/>
    <property type="match status" value="1"/>
</dbReference>
<dbReference type="InParanoid" id="D2UYX4"/>
<dbReference type="Proteomes" id="UP000006671">
    <property type="component" value="Unassembled WGS sequence"/>
</dbReference>
<evidence type="ECO:0000256" key="1">
    <source>
        <dbReference type="ARBA" id="ARBA00012513"/>
    </source>
</evidence>
<evidence type="ECO:0000256" key="5">
    <source>
        <dbReference type="ARBA" id="ARBA00022777"/>
    </source>
</evidence>
<dbReference type="EC" id="2.7.11.1" evidence="1"/>
<evidence type="ECO:0000259" key="10">
    <source>
        <dbReference type="PROSITE" id="PS50011"/>
    </source>
</evidence>
<dbReference type="Pfam" id="PF00069">
    <property type="entry name" value="Pkinase"/>
    <property type="match status" value="1"/>
</dbReference>
<accession>D2UYX4</accession>
<keyword evidence="12" id="KW-1185">Reference proteome</keyword>
<dbReference type="STRING" id="5762.D2UYX4"/>
<evidence type="ECO:0000256" key="2">
    <source>
        <dbReference type="ARBA" id="ARBA00022527"/>
    </source>
</evidence>
<dbReference type="KEGG" id="ngr:NAEGRDRAFT_29745"/>
<evidence type="ECO:0000256" key="6">
    <source>
        <dbReference type="ARBA" id="ARBA00022840"/>
    </source>
</evidence>
<evidence type="ECO:0000256" key="7">
    <source>
        <dbReference type="ARBA" id="ARBA00023596"/>
    </source>
</evidence>
<dbReference type="GeneID" id="8852688"/>
<reference evidence="11 12" key="1">
    <citation type="journal article" date="2010" name="Cell">
        <title>The genome of Naegleria gruberi illuminates early eukaryotic versatility.</title>
        <authorList>
            <person name="Fritz-Laylin L.K."/>
            <person name="Prochnik S.E."/>
            <person name="Ginger M.L."/>
            <person name="Dacks J.B."/>
            <person name="Carpenter M.L."/>
            <person name="Field M.C."/>
            <person name="Kuo A."/>
            <person name="Paredez A."/>
            <person name="Chapman J."/>
            <person name="Pham J."/>
            <person name="Shu S."/>
            <person name="Neupane R."/>
            <person name="Cipriano M."/>
            <person name="Mancuso J."/>
            <person name="Tu H."/>
            <person name="Salamov A."/>
            <person name="Lindquist E."/>
            <person name="Shapiro H."/>
            <person name="Lucas S."/>
            <person name="Grigoriev I.V."/>
            <person name="Cande W.Z."/>
            <person name="Fulton C."/>
            <person name="Rokhsar D.S."/>
            <person name="Dawson S.C."/>
        </authorList>
    </citation>
    <scope>NUCLEOTIDE SEQUENCE [LARGE SCALE GENOMIC DNA]</scope>
    <source>
        <strain evidence="11 12">NEG-M</strain>
    </source>
</reference>
<dbReference type="GO" id="GO:0004674">
    <property type="term" value="F:protein serine/threonine kinase activity"/>
    <property type="evidence" value="ECO:0007669"/>
    <property type="project" value="UniProtKB-KW"/>
</dbReference>
<sequence>MFADSPDTLVKLLNTNSNLDNNTSTELYDDAEGYYRYNIGEVINQRYKVEQFLGQGVFSCVVKATDLNSTKNTAQTPTLVAIKIIRNIESMKKAGLKELDLLSKINEKDTQEYSIIKMVESFTYRNHLCIVFELLEMNLRDVLKNYGKVQGHQHSVGISIQACKIYTKQLVNALKYIQECNIIHADIKPDNILLDHSHQFVKLSDFGSACHISENTITPYLVSRFYRAPEIILGMKYSYPIDMWSIACTIYELYTGKILFTSQNNNDHLRLIMELKGKFPNKVLKRCAFRENHFESDGAFLFREFDKLTKKIKISKVYFQRNTRDLKAMLLNSMLQNHQQDENGSEQALMEEKKQVMLLHDFLEKALALDPSKRLSVNDALLHPFINN</sequence>
<dbReference type="InterPro" id="IPR008271">
    <property type="entry name" value="Ser/Thr_kinase_AS"/>
</dbReference>
<evidence type="ECO:0000256" key="9">
    <source>
        <dbReference type="RuleBase" id="RU000304"/>
    </source>
</evidence>
<dbReference type="PROSITE" id="PS50011">
    <property type="entry name" value="PROTEIN_KINASE_DOM"/>
    <property type="match status" value="1"/>
</dbReference>
<feature type="domain" description="Protein kinase" evidence="10">
    <location>
        <begin position="47"/>
        <end position="386"/>
    </location>
</feature>
<dbReference type="AlphaFoldDB" id="D2UYX4"/>